<gene>
    <name evidence="2" type="ORF">L227DRAFT_308187</name>
</gene>
<proteinExistence type="predicted"/>
<reference evidence="2" key="1">
    <citation type="journal article" date="2018" name="Genome Biol. Evol.">
        <title>Genomics and development of Lentinus tigrinus, a white-rot wood-decaying mushroom with dimorphic fruiting bodies.</title>
        <authorList>
            <person name="Wu B."/>
            <person name="Xu Z."/>
            <person name="Knudson A."/>
            <person name="Carlson A."/>
            <person name="Chen N."/>
            <person name="Kovaka S."/>
            <person name="LaButti K."/>
            <person name="Lipzen A."/>
            <person name="Pennachio C."/>
            <person name="Riley R."/>
            <person name="Schakwitz W."/>
            <person name="Umezawa K."/>
            <person name="Ohm R.A."/>
            <person name="Grigoriev I.V."/>
            <person name="Nagy L.G."/>
            <person name="Gibbons J."/>
            <person name="Hibbett D."/>
        </authorList>
    </citation>
    <scope>NUCLEOTIDE SEQUENCE [LARGE SCALE GENOMIC DNA]</scope>
    <source>
        <strain evidence="2">ALCF2SS1-6</strain>
    </source>
</reference>
<dbReference type="EMBL" id="ML122296">
    <property type="protein sequence ID" value="RPD55329.1"/>
    <property type="molecule type" value="Genomic_DNA"/>
</dbReference>
<protein>
    <submittedName>
        <fullName evidence="2">Uncharacterized protein</fullName>
    </submittedName>
</protein>
<feature type="compositionally biased region" description="Pro residues" evidence="1">
    <location>
        <begin position="302"/>
        <end position="313"/>
    </location>
</feature>
<accession>A0A5C2RW48</accession>
<feature type="compositionally biased region" description="Low complexity" evidence="1">
    <location>
        <begin position="59"/>
        <end position="71"/>
    </location>
</feature>
<feature type="region of interest" description="Disordered" evidence="1">
    <location>
        <begin position="142"/>
        <end position="191"/>
    </location>
</feature>
<evidence type="ECO:0000256" key="1">
    <source>
        <dbReference type="SAM" id="MobiDB-lite"/>
    </source>
</evidence>
<feature type="compositionally biased region" description="Basic and acidic residues" evidence="1">
    <location>
        <begin position="84"/>
        <end position="96"/>
    </location>
</feature>
<feature type="compositionally biased region" description="Acidic residues" evidence="1">
    <location>
        <begin position="97"/>
        <end position="109"/>
    </location>
</feature>
<evidence type="ECO:0000313" key="2">
    <source>
        <dbReference type="EMBL" id="RPD55329.1"/>
    </source>
</evidence>
<feature type="region of interest" description="Disordered" evidence="1">
    <location>
        <begin position="255"/>
        <end position="364"/>
    </location>
</feature>
<name>A0A5C2RW48_9APHY</name>
<dbReference type="Proteomes" id="UP000313359">
    <property type="component" value="Unassembled WGS sequence"/>
</dbReference>
<keyword evidence="3" id="KW-1185">Reference proteome</keyword>
<evidence type="ECO:0000313" key="3">
    <source>
        <dbReference type="Proteomes" id="UP000313359"/>
    </source>
</evidence>
<feature type="compositionally biased region" description="Basic and acidic residues" evidence="1">
    <location>
        <begin position="276"/>
        <end position="285"/>
    </location>
</feature>
<sequence length="364" mass="39473">MLAAAPAQHPFSSRTNTLTTRSFKVHFKLPIIKKASPTVSVTNTNAARVNTYSQPSPAFPEVSSSPSTVPFPSSPIPCPSRKRAISEDAYDSRDGSEESGDEPMDVDEPSETKGSTLPFHRRISHIDIIRRRSKSCLAASYFHSDSQQPRRSLHASDKPVPPPHGPEQPARKRPAVRRQSMSAGNPLPKTVRKAKRVVADAQFLASLHSSIALQVRSRMDTGVASPGDECATQDALLVERIWHALVDLGYKPVPFDTPSPQHTPSTQPQPVASVDPAREAAERAARRTKAVSSGPFVFGPQDLPPPSSGPVPVPQLVASLIMRHRERTSTRPRAASKKRAGELLPTSRSPLSRSVTPPHAITDI</sequence>
<organism evidence="2 3">
    <name type="scientific">Lentinus tigrinus ALCF2SS1-6</name>
    <dbReference type="NCBI Taxonomy" id="1328759"/>
    <lineage>
        <taxon>Eukaryota</taxon>
        <taxon>Fungi</taxon>
        <taxon>Dikarya</taxon>
        <taxon>Basidiomycota</taxon>
        <taxon>Agaricomycotina</taxon>
        <taxon>Agaricomycetes</taxon>
        <taxon>Polyporales</taxon>
        <taxon>Polyporaceae</taxon>
        <taxon>Lentinus</taxon>
    </lineage>
</organism>
<feature type="compositionally biased region" description="Low complexity" evidence="1">
    <location>
        <begin position="258"/>
        <end position="270"/>
    </location>
</feature>
<dbReference type="OrthoDB" id="3228154at2759"/>
<feature type="compositionally biased region" description="Low complexity" evidence="1">
    <location>
        <begin position="343"/>
        <end position="358"/>
    </location>
</feature>
<dbReference type="AlphaFoldDB" id="A0A5C2RW48"/>
<feature type="region of interest" description="Disordered" evidence="1">
    <location>
        <begin position="51"/>
        <end position="119"/>
    </location>
</feature>